<proteinExistence type="predicted"/>
<gene>
    <name evidence="3" type="ORF">G2W53_037591</name>
</gene>
<dbReference type="Proteomes" id="UP000634136">
    <property type="component" value="Unassembled WGS sequence"/>
</dbReference>
<dbReference type="OrthoDB" id="670168at2759"/>
<accession>A0A834W1C4</accession>
<protein>
    <submittedName>
        <fullName evidence="3">Putative serine/threonine-protein kinase dyrk2 isoform X1</fullName>
    </submittedName>
</protein>
<comment type="caution">
    <text evidence="3">The sequence shown here is derived from an EMBL/GenBank/DDBJ whole genome shotgun (WGS) entry which is preliminary data.</text>
</comment>
<organism evidence="3 4">
    <name type="scientific">Senna tora</name>
    <dbReference type="NCBI Taxonomy" id="362788"/>
    <lineage>
        <taxon>Eukaryota</taxon>
        <taxon>Viridiplantae</taxon>
        <taxon>Streptophyta</taxon>
        <taxon>Embryophyta</taxon>
        <taxon>Tracheophyta</taxon>
        <taxon>Spermatophyta</taxon>
        <taxon>Magnoliopsida</taxon>
        <taxon>eudicotyledons</taxon>
        <taxon>Gunneridae</taxon>
        <taxon>Pentapetalae</taxon>
        <taxon>rosids</taxon>
        <taxon>fabids</taxon>
        <taxon>Fabales</taxon>
        <taxon>Fabaceae</taxon>
        <taxon>Caesalpinioideae</taxon>
        <taxon>Cassia clade</taxon>
        <taxon>Senna</taxon>
    </lineage>
</organism>
<dbReference type="AlphaFoldDB" id="A0A834W1C4"/>
<dbReference type="InterPro" id="IPR057059">
    <property type="entry name" value="LTI65/LTI78_PGEED"/>
</dbReference>
<feature type="region of interest" description="Disordered" evidence="1">
    <location>
        <begin position="343"/>
        <end position="367"/>
    </location>
</feature>
<feature type="compositionally biased region" description="Polar residues" evidence="1">
    <location>
        <begin position="209"/>
        <end position="219"/>
    </location>
</feature>
<reference evidence="3" key="1">
    <citation type="submission" date="2020-09" db="EMBL/GenBank/DDBJ databases">
        <title>Genome-Enabled Discovery of Anthraquinone Biosynthesis in Senna tora.</title>
        <authorList>
            <person name="Kang S.-H."/>
            <person name="Pandey R.P."/>
            <person name="Lee C.-M."/>
            <person name="Sim J.-S."/>
            <person name="Jeong J.-T."/>
            <person name="Choi B.-S."/>
            <person name="Jung M."/>
            <person name="Ginzburg D."/>
            <person name="Zhao K."/>
            <person name="Won S.Y."/>
            <person name="Oh T.-J."/>
            <person name="Yu Y."/>
            <person name="Kim N.-H."/>
            <person name="Lee O.R."/>
            <person name="Lee T.-H."/>
            <person name="Bashyal P."/>
            <person name="Kim T.-S."/>
            <person name="Lee W.-H."/>
            <person name="Kawkins C."/>
            <person name="Kim C.-K."/>
            <person name="Kim J.S."/>
            <person name="Ahn B.O."/>
            <person name="Rhee S.Y."/>
            <person name="Sohng J.K."/>
        </authorList>
    </citation>
    <scope>NUCLEOTIDE SEQUENCE</scope>
    <source>
        <tissue evidence="3">Leaf</tissue>
    </source>
</reference>
<evidence type="ECO:0000256" key="1">
    <source>
        <dbReference type="SAM" id="MobiDB-lite"/>
    </source>
</evidence>
<feature type="compositionally biased region" description="Basic residues" evidence="1">
    <location>
        <begin position="61"/>
        <end position="86"/>
    </location>
</feature>
<dbReference type="InterPro" id="IPR037491">
    <property type="entry name" value="LTI78/LTI65"/>
</dbReference>
<dbReference type="GO" id="GO:0009737">
    <property type="term" value="P:response to abscisic acid"/>
    <property type="evidence" value="ECO:0007669"/>
    <property type="project" value="InterPro"/>
</dbReference>
<sequence>MAQLHRHPQPDTSKAPPPTIATVEQLLRAGGESSKVSPTSSSSAYFERSKQRDTEEDHVHGQHQKKSVLTKVKEKAKKLRHSLSKKKHDDGNVTPTMGEDEQDDEDTEYLGAPSNVALPFLCSKQLFSPIKENSNASCFPMVSVYESELAPEGYREKARQHPRAIPVISEKHVLPSSIKSGVERDQETPLSPSKSKTITTVEHHHPSGSDKTMTDYTANPSFTSKFQGLSIYKPTELHDSSSPSTPRKAKTASQTYYDASMPPRVVSAPLTPQNSLSDDPMGGGPSEQVWDKGVSVKEYLMNKFEPGEDERALSQVISEAMSPRRTPQDKGVMEKVKDAVSSFLRNDDPSQNTAAVVTTPTTSSSEIPVSTHAYEVVEDENKSRILQAN</sequence>
<feature type="region of interest" description="Disordered" evidence="1">
    <location>
        <begin position="176"/>
        <end position="219"/>
    </location>
</feature>
<feature type="region of interest" description="Disordered" evidence="1">
    <location>
        <begin position="1"/>
        <end position="110"/>
    </location>
</feature>
<dbReference type="GO" id="GO:0016301">
    <property type="term" value="F:kinase activity"/>
    <property type="evidence" value="ECO:0007669"/>
    <property type="project" value="UniProtKB-KW"/>
</dbReference>
<feature type="compositionally biased region" description="Acidic residues" evidence="1">
    <location>
        <begin position="98"/>
        <end position="108"/>
    </location>
</feature>
<keyword evidence="3" id="KW-0808">Transferase</keyword>
<dbReference type="PANTHER" id="PTHR33836">
    <property type="entry name" value="LOW-TEMPERATURE-INDUCED 65 KDA PROTEIN-RELATED"/>
    <property type="match status" value="1"/>
</dbReference>
<evidence type="ECO:0000259" key="2">
    <source>
        <dbReference type="Pfam" id="PF23399"/>
    </source>
</evidence>
<feature type="compositionally biased region" description="Basic and acidic residues" evidence="1">
    <location>
        <begin position="47"/>
        <end position="60"/>
    </location>
</feature>
<feature type="compositionally biased region" description="Polar residues" evidence="1">
    <location>
        <begin position="240"/>
        <end position="257"/>
    </location>
</feature>
<dbReference type="EMBL" id="JAAIUW010000012">
    <property type="protein sequence ID" value="KAF7805430.1"/>
    <property type="molecule type" value="Genomic_DNA"/>
</dbReference>
<dbReference type="Pfam" id="PF23399">
    <property type="entry name" value="LTI65_PGEED"/>
    <property type="match status" value="1"/>
</dbReference>
<feature type="compositionally biased region" description="Polar residues" evidence="1">
    <location>
        <begin position="188"/>
        <end position="200"/>
    </location>
</feature>
<evidence type="ECO:0000313" key="4">
    <source>
        <dbReference type="Proteomes" id="UP000634136"/>
    </source>
</evidence>
<keyword evidence="4" id="KW-1185">Reference proteome</keyword>
<feature type="compositionally biased region" description="Low complexity" evidence="1">
    <location>
        <begin position="353"/>
        <end position="367"/>
    </location>
</feature>
<dbReference type="PANTHER" id="PTHR33836:SF7">
    <property type="entry name" value="LOW-TEMPERATURE-INDUCED PROTEIN"/>
    <property type="match status" value="1"/>
</dbReference>
<evidence type="ECO:0000313" key="3">
    <source>
        <dbReference type="EMBL" id="KAF7805430.1"/>
    </source>
</evidence>
<feature type="region of interest" description="Disordered" evidence="1">
    <location>
        <begin position="235"/>
        <end position="284"/>
    </location>
</feature>
<keyword evidence="3" id="KW-0418">Kinase</keyword>
<feature type="compositionally biased region" description="Low complexity" evidence="1">
    <location>
        <begin position="33"/>
        <end position="43"/>
    </location>
</feature>
<feature type="domain" description="LTI65/LTI78 PGEED repeat" evidence="2">
    <location>
        <begin position="291"/>
        <end position="321"/>
    </location>
</feature>
<name>A0A834W1C4_9FABA</name>